<accession>A0A9Q8SXA5</accession>
<proteinExistence type="predicted"/>
<sequence>MSYKYVRALPGTFSGEHAALENQAHVHAYLIAGMRLKCTPTNQNTEKEPPFSSSMRPILLSLPNFPHHPHHRCTALIKVDVPSSMTHRSLVVLLLSSPDQNYEAGSRRLMCFGHQIHIVSDPQLEPSCQMRQFPSQCPDDTCPTSFGLDNVCGNVLFAGYCPTNRRHQMMPSKAFWPVQNPTQLAARTRPTLICYRPKARFEERGDGRIFGENNSLGYATASRNTLPSTLRPSDRLRMIHLLSKTRKMKGGGKAEGFSAEVTVHTSFPSSRSYYQQRVLPSEAIPNHISLPGGRRRQPFIRWAYLCLQHYLYYLGPLRFLVPELWVFYTGDLPGEPRHLTALVLTTGLFFWYLGT</sequence>
<gene>
    <name evidence="1" type="ORF">CLUP02_10725</name>
</gene>
<dbReference type="Proteomes" id="UP000830671">
    <property type="component" value="Chromosome 5"/>
</dbReference>
<dbReference type="GeneID" id="73344708"/>
<dbReference type="EMBL" id="CP019477">
    <property type="protein sequence ID" value="UQC85228.1"/>
    <property type="molecule type" value="Genomic_DNA"/>
</dbReference>
<evidence type="ECO:0000313" key="1">
    <source>
        <dbReference type="EMBL" id="UQC85228.1"/>
    </source>
</evidence>
<dbReference type="KEGG" id="clup:CLUP02_10725"/>
<protein>
    <submittedName>
        <fullName evidence="1">Uncharacterized protein</fullName>
    </submittedName>
</protein>
<organism evidence="1 2">
    <name type="scientific">Colletotrichum lupini</name>
    <dbReference type="NCBI Taxonomy" id="145971"/>
    <lineage>
        <taxon>Eukaryota</taxon>
        <taxon>Fungi</taxon>
        <taxon>Dikarya</taxon>
        <taxon>Ascomycota</taxon>
        <taxon>Pezizomycotina</taxon>
        <taxon>Sordariomycetes</taxon>
        <taxon>Hypocreomycetidae</taxon>
        <taxon>Glomerellales</taxon>
        <taxon>Glomerellaceae</taxon>
        <taxon>Colletotrichum</taxon>
        <taxon>Colletotrichum acutatum species complex</taxon>
    </lineage>
</organism>
<keyword evidence="2" id="KW-1185">Reference proteome</keyword>
<dbReference type="AlphaFoldDB" id="A0A9Q8SXA5"/>
<evidence type="ECO:0000313" key="2">
    <source>
        <dbReference type="Proteomes" id="UP000830671"/>
    </source>
</evidence>
<name>A0A9Q8SXA5_9PEZI</name>
<reference evidence="1" key="1">
    <citation type="journal article" date="2021" name="Mol. Plant Microbe Interact.">
        <title>Complete Genome Sequence of the Plant-Pathogenic Fungus Colletotrichum lupini.</title>
        <authorList>
            <person name="Baroncelli R."/>
            <person name="Pensec F."/>
            <person name="Da Lio D."/>
            <person name="Boufleur T."/>
            <person name="Vicente I."/>
            <person name="Sarrocco S."/>
            <person name="Picot A."/>
            <person name="Baraldi E."/>
            <person name="Sukno S."/>
            <person name="Thon M."/>
            <person name="Le Floch G."/>
        </authorList>
    </citation>
    <scope>NUCLEOTIDE SEQUENCE</scope>
    <source>
        <strain evidence="1">IMI 504893</strain>
    </source>
</reference>
<dbReference type="RefSeq" id="XP_049146843.1">
    <property type="nucleotide sequence ID" value="XM_049289698.1"/>
</dbReference>